<dbReference type="EMBL" id="JFBT01000001">
    <property type="protein sequence ID" value="EXG82616.1"/>
    <property type="molecule type" value="Genomic_DNA"/>
</dbReference>
<accession>A0A011AKX5</accession>
<reference evidence="1 2" key="1">
    <citation type="submission" date="2013-07" db="EMBL/GenBank/DDBJ databases">
        <authorList>
            <consortium name="DOE Joint Genome Institute"/>
            <person name="Eisen J."/>
            <person name="Huntemann M."/>
            <person name="Han J."/>
            <person name="Chen A."/>
            <person name="Kyrpides N."/>
            <person name="Mavromatis K."/>
            <person name="Markowitz V."/>
            <person name="Palaniappan K."/>
            <person name="Ivanova N."/>
            <person name="Schaumberg A."/>
            <person name="Pati A."/>
            <person name="Liolios K."/>
            <person name="Nordberg H.P."/>
            <person name="Cantor M.N."/>
            <person name="Hua S.X."/>
            <person name="Woyke T."/>
        </authorList>
    </citation>
    <scope>NUCLEOTIDE SEQUENCE [LARGE SCALE GENOMIC DNA]</scope>
    <source>
        <strain evidence="1 2">DSM 44712</strain>
    </source>
</reference>
<dbReference type="Pfam" id="PF10604">
    <property type="entry name" value="Polyketide_cyc2"/>
    <property type="match status" value="1"/>
</dbReference>
<sequence length="153" mass="16243">MNDMPTVDETAPVISRHELTTPASAEDVWRVLTDIDSWTTWLPDISHAGLETPGPLAEGSVFRWVAPGRDVVSTVVLARPFERLVWTGQVNGPGGISGVSAWTFTPGGDGLLVSAAESLAGPPAEAAAEQIQPALDEGLARWMRFLLNAAEAK</sequence>
<protein>
    <recommendedName>
        <fullName evidence="3">Polyketide cyclase / dehydrase and lipid transport</fullName>
    </recommendedName>
</protein>
<dbReference type="OrthoDB" id="156693at2"/>
<dbReference type="Gene3D" id="3.30.530.20">
    <property type="match status" value="1"/>
</dbReference>
<name>A0A011AKX5_9ACTN</name>
<dbReference type="InterPro" id="IPR019587">
    <property type="entry name" value="Polyketide_cyclase/dehydratase"/>
</dbReference>
<organism evidence="1 2">
    <name type="scientific">Cryptosporangium arvum DSM 44712</name>
    <dbReference type="NCBI Taxonomy" id="927661"/>
    <lineage>
        <taxon>Bacteria</taxon>
        <taxon>Bacillati</taxon>
        <taxon>Actinomycetota</taxon>
        <taxon>Actinomycetes</taxon>
        <taxon>Cryptosporangiales</taxon>
        <taxon>Cryptosporangiaceae</taxon>
        <taxon>Cryptosporangium</taxon>
    </lineage>
</organism>
<evidence type="ECO:0008006" key="3">
    <source>
        <dbReference type="Google" id="ProtNLM"/>
    </source>
</evidence>
<evidence type="ECO:0000313" key="1">
    <source>
        <dbReference type="EMBL" id="EXG82616.1"/>
    </source>
</evidence>
<dbReference type="SUPFAM" id="SSF55961">
    <property type="entry name" value="Bet v1-like"/>
    <property type="match status" value="1"/>
</dbReference>
<dbReference type="Proteomes" id="UP000021053">
    <property type="component" value="Unassembled WGS sequence"/>
</dbReference>
<dbReference type="HOGENOM" id="CLU_069867_5_1_11"/>
<dbReference type="InterPro" id="IPR023393">
    <property type="entry name" value="START-like_dom_sf"/>
</dbReference>
<gene>
    <name evidence="1" type="ORF">CryarDRAFT_3813</name>
</gene>
<comment type="caution">
    <text evidence="1">The sequence shown here is derived from an EMBL/GenBank/DDBJ whole genome shotgun (WGS) entry which is preliminary data.</text>
</comment>
<keyword evidence="2" id="KW-1185">Reference proteome</keyword>
<dbReference type="RefSeq" id="WP_051570608.1">
    <property type="nucleotide sequence ID" value="NZ_KK073874.1"/>
</dbReference>
<dbReference type="AlphaFoldDB" id="A0A011AKX5"/>
<evidence type="ECO:0000313" key="2">
    <source>
        <dbReference type="Proteomes" id="UP000021053"/>
    </source>
</evidence>
<proteinExistence type="predicted"/>